<evidence type="ECO:0000259" key="3">
    <source>
        <dbReference type="PROSITE" id="PS50206"/>
    </source>
</evidence>
<accession>A0ABS8XNH6</accession>
<feature type="domain" description="Rhodanese" evidence="3">
    <location>
        <begin position="159"/>
        <end position="271"/>
    </location>
</feature>
<keyword evidence="5" id="KW-1185">Reference proteome</keyword>
<evidence type="ECO:0000313" key="4">
    <source>
        <dbReference type="EMBL" id="MCE4553192.1"/>
    </source>
</evidence>
<dbReference type="InterPro" id="IPR001763">
    <property type="entry name" value="Rhodanese-like_dom"/>
</dbReference>
<dbReference type="SUPFAM" id="SSF52821">
    <property type="entry name" value="Rhodanese/Cell cycle control phosphatase"/>
    <property type="match status" value="2"/>
</dbReference>
<gene>
    <name evidence="4" type="ORF">LXT13_01860</name>
</gene>
<dbReference type="EMBL" id="JAJTWU010000001">
    <property type="protein sequence ID" value="MCE4553192.1"/>
    <property type="molecule type" value="Genomic_DNA"/>
</dbReference>
<dbReference type="InterPro" id="IPR036873">
    <property type="entry name" value="Rhodanese-like_dom_sf"/>
</dbReference>
<evidence type="ECO:0000313" key="5">
    <source>
        <dbReference type="Proteomes" id="UP001200741"/>
    </source>
</evidence>
<dbReference type="Gene3D" id="3.40.250.10">
    <property type="entry name" value="Rhodanese-like domain"/>
    <property type="match status" value="2"/>
</dbReference>
<evidence type="ECO:0000256" key="2">
    <source>
        <dbReference type="ARBA" id="ARBA00022737"/>
    </source>
</evidence>
<comment type="caution">
    <text evidence="4">The sequence shown here is derived from an EMBL/GenBank/DDBJ whole genome shotgun (WGS) entry which is preliminary data.</text>
</comment>
<dbReference type="InterPro" id="IPR045078">
    <property type="entry name" value="TST/MPST-like"/>
</dbReference>
<dbReference type="PANTHER" id="PTHR11364">
    <property type="entry name" value="THIOSULFATE SULFERTANSFERASE"/>
    <property type="match status" value="1"/>
</dbReference>
<protein>
    <submittedName>
        <fullName evidence="4">Sulfurtransferase</fullName>
    </submittedName>
</protein>
<dbReference type="Proteomes" id="UP001200741">
    <property type="component" value="Unassembled WGS sequence"/>
</dbReference>
<sequence>MVFSTLISANELRAVQDPLILDCSFDLADTAAGERSYAAGHIPGAFYLHLDRDLAGPKTGPDGSFRGRHPLPERADFAALMRRLGLTARRQVVTCDRQGGMYAARAWWMLRWLGHAEVAVLDGAWDGAWTTDLPTPRPSDWQPGEPLVRQIDAATLRRQLGGVRVIDARAPERFRGDVEPLDRQAGHIPGAGNRFFKDNLGADGRFKSAAQLHAELLPLSGGTVVHQCGSGVTACHNLLAMAHAGLGGPDGGVLYPGSWSEWSADPARPIAKG</sequence>
<dbReference type="PANTHER" id="PTHR11364:SF27">
    <property type="entry name" value="SULFURTRANSFERASE"/>
    <property type="match status" value="1"/>
</dbReference>
<evidence type="ECO:0000256" key="1">
    <source>
        <dbReference type="ARBA" id="ARBA00022679"/>
    </source>
</evidence>
<dbReference type="InterPro" id="IPR001307">
    <property type="entry name" value="Thiosulphate_STrfase_CS"/>
</dbReference>
<keyword evidence="1" id="KW-0808">Transferase</keyword>
<name>A0ABS8XNH6_9BURK</name>
<dbReference type="CDD" id="cd01449">
    <property type="entry name" value="TST_Repeat_2"/>
    <property type="match status" value="1"/>
</dbReference>
<dbReference type="PROSITE" id="PS50206">
    <property type="entry name" value="RHODANESE_3"/>
    <property type="match status" value="2"/>
</dbReference>
<feature type="domain" description="Rhodanese" evidence="3">
    <location>
        <begin position="14"/>
        <end position="134"/>
    </location>
</feature>
<organism evidence="4 5">
    <name type="scientific">Pelomonas cellulosilytica</name>
    <dbReference type="NCBI Taxonomy" id="2906762"/>
    <lineage>
        <taxon>Bacteria</taxon>
        <taxon>Pseudomonadati</taxon>
        <taxon>Pseudomonadota</taxon>
        <taxon>Betaproteobacteria</taxon>
        <taxon>Burkholderiales</taxon>
        <taxon>Sphaerotilaceae</taxon>
        <taxon>Roseateles</taxon>
    </lineage>
</organism>
<proteinExistence type="predicted"/>
<dbReference type="RefSeq" id="WP_233369901.1">
    <property type="nucleotide sequence ID" value="NZ_JAJTWU010000001.1"/>
</dbReference>
<dbReference type="SMART" id="SM00450">
    <property type="entry name" value="RHOD"/>
    <property type="match status" value="2"/>
</dbReference>
<dbReference type="PROSITE" id="PS00380">
    <property type="entry name" value="RHODANESE_1"/>
    <property type="match status" value="1"/>
</dbReference>
<dbReference type="Pfam" id="PF00581">
    <property type="entry name" value="Rhodanese"/>
    <property type="match status" value="2"/>
</dbReference>
<dbReference type="CDD" id="cd01448">
    <property type="entry name" value="TST_Repeat_1"/>
    <property type="match status" value="1"/>
</dbReference>
<reference evidence="4 5" key="1">
    <citation type="submission" date="2021-12" db="EMBL/GenBank/DDBJ databases">
        <title>Genome seq of P8.</title>
        <authorList>
            <person name="Seo T."/>
        </authorList>
    </citation>
    <scope>NUCLEOTIDE SEQUENCE [LARGE SCALE GENOMIC DNA]</scope>
    <source>
        <strain evidence="4 5">P8</strain>
    </source>
</reference>
<keyword evidence="2" id="KW-0677">Repeat</keyword>